<evidence type="ECO:0000313" key="3">
    <source>
        <dbReference type="Proteomes" id="UP001139648"/>
    </source>
</evidence>
<dbReference type="Proteomes" id="UP001139648">
    <property type="component" value="Unassembled WGS sequence"/>
</dbReference>
<dbReference type="Pfam" id="PF08378">
    <property type="entry name" value="NERD"/>
    <property type="match status" value="1"/>
</dbReference>
<name>A0A9X2G5V9_9ACTN</name>
<proteinExistence type="predicted"/>
<dbReference type="InterPro" id="IPR011528">
    <property type="entry name" value="NERD"/>
</dbReference>
<keyword evidence="3" id="KW-1185">Reference proteome</keyword>
<gene>
    <name evidence="2" type="ORF">HD597_000197</name>
</gene>
<accession>A0A9X2G5V9</accession>
<evidence type="ECO:0000313" key="2">
    <source>
        <dbReference type="EMBL" id="MCP2353177.1"/>
    </source>
</evidence>
<feature type="domain" description="NERD" evidence="1">
    <location>
        <begin position="2"/>
        <end position="72"/>
    </location>
</feature>
<dbReference type="AlphaFoldDB" id="A0A9X2G5V9"/>
<organism evidence="2 3">
    <name type="scientific">Nonomuraea thailandensis</name>
    <dbReference type="NCBI Taxonomy" id="1188745"/>
    <lineage>
        <taxon>Bacteria</taxon>
        <taxon>Bacillati</taxon>
        <taxon>Actinomycetota</taxon>
        <taxon>Actinomycetes</taxon>
        <taxon>Streptosporangiales</taxon>
        <taxon>Streptosporangiaceae</taxon>
        <taxon>Nonomuraea</taxon>
    </lineage>
</organism>
<reference evidence="2" key="1">
    <citation type="submission" date="2022-06" db="EMBL/GenBank/DDBJ databases">
        <title>Sequencing the genomes of 1000 actinobacteria strains.</title>
        <authorList>
            <person name="Klenk H.-P."/>
        </authorList>
    </citation>
    <scope>NUCLEOTIDE SEQUENCE</scope>
    <source>
        <strain evidence="2">DSM 46694</strain>
    </source>
</reference>
<evidence type="ECO:0000259" key="1">
    <source>
        <dbReference type="Pfam" id="PF08378"/>
    </source>
</evidence>
<sequence>MDHLVIGPGGVVLVDSKRWHRNSSIRGHGGRLWIGRRPADSLVQATVFEAARVGEVLRAAGWKVPVMPVVAVHGAKLPRWGALTVSGVTMLRADRLCGWIRRHPPQLSSEQVASISTAAERVFPPYSAVE</sequence>
<dbReference type="EMBL" id="JAMZEB010000001">
    <property type="protein sequence ID" value="MCP2353177.1"/>
    <property type="molecule type" value="Genomic_DNA"/>
</dbReference>
<protein>
    <recommendedName>
        <fullName evidence="1">NERD domain-containing protein</fullName>
    </recommendedName>
</protein>
<comment type="caution">
    <text evidence="2">The sequence shown here is derived from an EMBL/GenBank/DDBJ whole genome shotgun (WGS) entry which is preliminary data.</text>
</comment>